<keyword evidence="3" id="KW-0050">Antiport</keyword>
<dbReference type="GO" id="GO:0005886">
    <property type="term" value="C:plasma membrane"/>
    <property type="evidence" value="ECO:0007669"/>
    <property type="project" value="UniProtKB-SubCell"/>
</dbReference>
<keyword evidence="7 9" id="KW-0472">Membrane</keyword>
<comment type="similarity">
    <text evidence="8">Belongs to the NhaC Na(+)/H(+) (TC 2.A.35) antiporter family.</text>
</comment>
<evidence type="ECO:0000313" key="11">
    <source>
        <dbReference type="EMBL" id="TQV75636.1"/>
    </source>
</evidence>
<dbReference type="AlphaFoldDB" id="A0A545TEP0"/>
<keyword evidence="12" id="KW-1185">Reference proteome</keyword>
<evidence type="ECO:0000256" key="4">
    <source>
        <dbReference type="ARBA" id="ARBA00022475"/>
    </source>
</evidence>
<organism evidence="11 12">
    <name type="scientific">Aliikangiella marina</name>
    <dbReference type="NCBI Taxonomy" id="1712262"/>
    <lineage>
        <taxon>Bacteria</taxon>
        <taxon>Pseudomonadati</taxon>
        <taxon>Pseudomonadota</taxon>
        <taxon>Gammaproteobacteria</taxon>
        <taxon>Oceanospirillales</taxon>
        <taxon>Pleioneaceae</taxon>
        <taxon>Aliikangiella</taxon>
    </lineage>
</organism>
<comment type="subcellular location">
    <subcellularLocation>
        <location evidence="1">Cell membrane</location>
        <topology evidence="1">Multi-pass membrane protein</topology>
    </subcellularLocation>
</comment>
<evidence type="ECO:0000256" key="8">
    <source>
        <dbReference type="ARBA" id="ARBA00038435"/>
    </source>
</evidence>
<dbReference type="PANTHER" id="PTHR33451:SF3">
    <property type="entry name" value="MALATE-2H(+)_NA(+)-LACTATE ANTIPORTER"/>
    <property type="match status" value="1"/>
</dbReference>
<evidence type="ECO:0000256" key="3">
    <source>
        <dbReference type="ARBA" id="ARBA00022449"/>
    </source>
</evidence>
<evidence type="ECO:0000313" key="12">
    <source>
        <dbReference type="Proteomes" id="UP000317839"/>
    </source>
</evidence>
<dbReference type="Pfam" id="PF03553">
    <property type="entry name" value="Na_H_antiporter"/>
    <property type="match status" value="1"/>
</dbReference>
<evidence type="ECO:0000256" key="7">
    <source>
        <dbReference type="ARBA" id="ARBA00023136"/>
    </source>
</evidence>
<protein>
    <recommendedName>
        <fullName evidence="10">Na+/H+ antiporter NhaC-like C-terminal domain-containing protein</fullName>
    </recommendedName>
</protein>
<dbReference type="Proteomes" id="UP000317839">
    <property type="component" value="Unassembled WGS sequence"/>
</dbReference>
<feature type="domain" description="Na+/H+ antiporter NhaC-like C-terminal" evidence="10">
    <location>
        <begin position="121"/>
        <end position="287"/>
    </location>
</feature>
<name>A0A545TEP0_9GAMM</name>
<evidence type="ECO:0000256" key="6">
    <source>
        <dbReference type="ARBA" id="ARBA00022989"/>
    </source>
</evidence>
<dbReference type="GO" id="GO:0015297">
    <property type="term" value="F:antiporter activity"/>
    <property type="evidence" value="ECO:0007669"/>
    <property type="project" value="UniProtKB-KW"/>
</dbReference>
<evidence type="ECO:0000256" key="2">
    <source>
        <dbReference type="ARBA" id="ARBA00022448"/>
    </source>
</evidence>
<evidence type="ECO:0000256" key="5">
    <source>
        <dbReference type="ARBA" id="ARBA00022692"/>
    </source>
</evidence>
<keyword evidence="5 9" id="KW-0812">Transmembrane</keyword>
<feature type="transmembrane region" description="Helical" evidence="9">
    <location>
        <begin position="187"/>
        <end position="208"/>
    </location>
</feature>
<dbReference type="EMBL" id="VIKR01000002">
    <property type="protein sequence ID" value="TQV75636.1"/>
    <property type="molecule type" value="Genomic_DNA"/>
</dbReference>
<gene>
    <name evidence="11" type="ORF">FLL45_09955</name>
</gene>
<sequence>MPAFPTLFVGALLGGLFAVVFQSASTEKFAGDSRLQCVADSQVLAIDKCSITDLSIENGLATGAISVDLMTVPKDALSAEISLDSGIDEKVISVQHNGETIDVEVYRRSYIVNAIDSVWRAMASGFSASTGDENVDSLLSRGGMESMLNPTVWLILCAMVFGAVLETVGLLQRLVTSALTLVKGTGSLVVTVITTCIGVNIIAADQYISIVLPGRMYRAEFKRRRLHPKNLSRVLEDSATITSPLIPWNTCGAFMAGTLGVSTFVYLPFCFFNLVNPIISIIYGITNFKIEKMDDSDLDPESAVGEKSEATILN</sequence>
<comment type="caution">
    <text evidence="11">The sequence shown here is derived from an EMBL/GenBank/DDBJ whole genome shotgun (WGS) entry which is preliminary data.</text>
</comment>
<accession>A0A545TEP0</accession>
<keyword evidence="6 9" id="KW-1133">Transmembrane helix</keyword>
<dbReference type="InterPro" id="IPR052180">
    <property type="entry name" value="NhaC_Na-H+_Antiporter"/>
</dbReference>
<dbReference type="OrthoDB" id="9762978at2"/>
<feature type="transmembrane region" description="Helical" evidence="9">
    <location>
        <begin position="152"/>
        <end position="175"/>
    </location>
</feature>
<evidence type="ECO:0000259" key="10">
    <source>
        <dbReference type="Pfam" id="PF03553"/>
    </source>
</evidence>
<feature type="transmembrane region" description="Helical" evidence="9">
    <location>
        <begin position="264"/>
        <end position="285"/>
    </location>
</feature>
<evidence type="ECO:0000256" key="9">
    <source>
        <dbReference type="SAM" id="Phobius"/>
    </source>
</evidence>
<dbReference type="InterPro" id="IPR018461">
    <property type="entry name" value="Na/H_Antiport_NhaC-like_C"/>
</dbReference>
<reference evidence="11 12" key="1">
    <citation type="submission" date="2019-06" db="EMBL/GenBank/DDBJ databases">
        <title>Draft genome of Aliikangiella marina GYP-15.</title>
        <authorList>
            <person name="Wang G."/>
        </authorList>
    </citation>
    <scope>NUCLEOTIDE SEQUENCE [LARGE SCALE GENOMIC DNA]</scope>
    <source>
        <strain evidence="11 12">GYP-15</strain>
    </source>
</reference>
<proteinExistence type="inferred from homology"/>
<evidence type="ECO:0000256" key="1">
    <source>
        <dbReference type="ARBA" id="ARBA00004651"/>
    </source>
</evidence>
<dbReference type="PANTHER" id="PTHR33451">
    <property type="entry name" value="MALATE-2H(+)/NA(+)-LACTATE ANTIPORTER"/>
    <property type="match status" value="1"/>
</dbReference>
<keyword evidence="4" id="KW-1003">Cell membrane</keyword>
<keyword evidence="2" id="KW-0813">Transport</keyword>